<organism evidence="7">
    <name type="scientific">Vitis vinifera</name>
    <name type="common">Grape</name>
    <dbReference type="NCBI Taxonomy" id="29760"/>
    <lineage>
        <taxon>Eukaryota</taxon>
        <taxon>Viridiplantae</taxon>
        <taxon>Streptophyta</taxon>
        <taxon>Embryophyta</taxon>
        <taxon>Tracheophyta</taxon>
        <taxon>Spermatophyta</taxon>
        <taxon>Magnoliopsida</taxon>
        <taxon>eudicotyledons</taxon>
        <taxon>Gunneridae</taxon>
        <taxon>Pentapetalae</taxon>
        <taxon>rosids</taxon>
        <taxon>Vitales</taxon>
        <taxon>Vitaceae</taxon>
        <taxon>Viteae</taxon>
        <taxon>Vitis</taxon>
    </lineage>
</organism>
<comment type="cofactor">
    <cofactor evidence="5">
        <name>heme</name>
        <dbReference type="ChEBI" id="CHEBI:30413"/>
    </cofactor>
</comment>
<proteinExistence type="evidence at transcript level"/>
<keyword evidence="5 6" id="KW-0349">Heme</keyword>
<dbReference type="EMBL" id="KU955335">
    <property type="protein sequence ID" value="AOE22895.1"/>
    <property type="molecule type" value="mRNA"/>
</dbReference>
<dbReference type="GO" id="GO:0016712">
    <property type="term" value="F:oxidoreductase activity, acting on paired donors, with incorporation or reduction of molecular oxygen, reduced flavin or flavoprotein as one donor, and incorporation of one atom of oxygen"/>
    <property type="evidence" value="ECO:0007669"/>
    <property type="project" value="UniProtKB-EC"/>
</dbReference>
<evidence type="ECO:0000256" key="2">
    <source>
        <dbReference type="ARBA" id="ARBA00022723"/>
    </source>
</evidence>
<protein>
    <submittedName>
        <fullName evidence="7">Cytochrome P450 CYP76T21</fullName>
        <ecNumber evidence="7">1.14.14.1</ecNumber>
    </submittedName>
</protein>
<dbReference type="InterPro" id="IPR036396">
    <property type="entry name" value="Cyt_P450_sf"/>
</dbReference>
<dbReference type="PANTHER" id="PTHR47950:SF44">
    <property type="entry name" value="CYTOCHROME P450, FAMILY 76, SUBFAMILY C, POLYPEPTIDE 5-RELATED"/>
    <property type="match status" value="1"/>
</dbReference>
<dbReference type="ExpressionAtlas" id="A0A1B2ZBX9">
    <property type="expression patterns" value="baseline and differential"/>
</dbReference>
<feature type="binding site" description="axial binding residue" evidence="5">
    <location>
        <position position="442"/>
    </location>
    <ligand>
        <name>heme</name>
        <dbReference type="ChEBI" id="CHEBI:30413"/>
    </ligand>
    <ligandPart>
        <name>Fe</name>
        <dbReference type="ChEBI" id="CHEBI:18248"/>
    </ligandPart>
</feature>
<reference evidence="7" key="1">
    <citation type="submission" date="2016-03" db="EMBL/GenBank/DDBJ databases">
        <title>A grapevine cytochrome P450 generates the precursor of wine lactone, a key odorant in wine.</title>
        <authorList>
            <person name="Ilc T."/>
            <person name="Halter D."/>
            <person name="Miesch L."/>
            <person name="Lauvoisard F."/>
            <person name="Kriegshauser L."/>
            <person name="Ilg A."/>
            <person name="Baltenweck R."/>
            <person name="Hugueney P."/>
            <person name="Werck-Reichhart D."/>
            <person name="Duchene E."/>
            <person name="Navrot N."/>
        </authorList>
    </citation>
    <scope>NUCLEOTIDE SEQUENCE</scope>
</reference>
<dbReference type="PROSITE" id="PS00086">
    <property type="entry name" value="CYTOCHROME_P450"/>
    <property type="match status" value="1"/>
</dbReference>
<dbReference type="InterPro" id="IPR017972">
    <property type="entry name" value="Cyt_P450_CS"/>
</dbReference>
<name>A0A1B2ZBX9_VITVI</name>
<dbReference type="PANTHER" id="PTHR47950">
    <property type="entry name" value="CYTOCHROME P450, FAMILY 76, SUBFAMILY C, POLYPEPTIDE 5-RELATED"/>
    <property type="match status" value="1"/>
</dbReference>
<evidence type="ECO:0000256" key="4">
    <source>
        <dbReference type="ARBA" id="ARBA00023004"/>
    </source>
</evidence>
<dbReference type="CDD" id="cd11073">
    <property type="entry name" value="CYP76-like"/>
    <property type="match status" value="1"/>
</dbReference>
<dbReference type="FunFam" id="1.10.630.10:FF:000007">
    <property type="entry name" value="Cytochrome P450 76C4"/>
    <property type="match status" value="1"/>
</dbReference>
<evidence type="ECO:0000256" key="5">
    <source>
        <dbReference type="PIRSR" id="PIRSR602401-1"/>
    </source>
</evidence>
<keyword evidence="6" id="KW-0503">Monooxygenase</keyword>
<dbReference type="InterPro" id="IPR002401">
    <property type="entry name" value="Cyt_P450_E_grp-I"/>
</dbReference>
<dbReference type="InterPro" id="IPR001128">
    <property type="entry name" value="Cyt_P450"/>
</dbReference>
<sequence>MDYTPLVLLLLLPCFVWLCFHFLILGSTHRKSFQARLPPGPRPLPIIGNLLELGDKPHQSLTTLSKTYGPLMSLKLGSTTTIVISSPKTAQEVLNKKDQAFASRTVLNAIQIQDHHKFSMVFLPASAHWRNLRKICSMQIFSPQRVEASQDLRRKVVQQLLEHARESCNSGRAVDVGRAAFTTTLNLLSNTFFSVDLAHYDSNLSQEFKDLIWSIMVEAGKPNLADFFPGLRLVDPQGIQKRMTVYFNKLLDVFDGFINQRLPLKASSPDNDVLDALLNLNKQHDHELSSNDIRHLLTDLFSAGTDTISSTIEWAMAELLNNPKAMAKAQDELSQVVGKDRIVEESDVTKLPYLQAVVKETFRLHPPAPFLVPRKAEMDSEILGYAVPKNAQVLVNVWAIGRDSRTWSNPNSFVPERFLECQIDVKGRDFQLIPFGAGRRICPGLLLGHRMVHLMLASLLHSFDWKLEDSMRPEDMDMSEKFGFTLRKAQPLRAVPTKP</sequence>
<dbReference type="GO" id="GO:0020037">
    <property type="term" value="F:heme binding"/>
    <property type="evidence" value="ECO:0007669"/>
    <property type="project" value="InterPro"/>
</dbReference>
<dbReference type="PRINTS" id="PR00463">
    <property type="entry name" value="EP450I"/>
</dbReference>
<dbReference type="Gene3D" id="1.10.630.10">
    <property type="entry name" value="Cytochrome P450"/>
    <property type="match status" value="1"/>
</dbReference>
<dbReference type="Pfam" id="PF00067">
    <property type="entry name" value="p450"/>
    <property type="match status" value="1"/>
</dbReference>
<evidence type="ECO:0000256" key="1">
    <source>
        <dbReference type="ARBA" id="ARBA00010617"/>
    </source>
</evidence>
<dbReference type="AlphaFoldDB" id="A0A1B2ZBX9"/>
<keyword evidence="2 5" id="KW-0479">Metal-binding</keyword>
<accession>A0A1B2ZBX9</accession>
<dbReference type="EC" id="1.14.14.1" evidence="7"/>
<keyword evidence="3 6" id="KW-0560">Oxidoreductase</keyword>
<evidence type="ECO:0000256" key="6">
    <source>
        <dbReference type="RuleBase" id="RU000461"/>
    </source>
</evidence>
<comment type="similarity">
    <text evidence="1 6">Belongs to the cytochrome P450 family.</text>
</comment>
<evidence type="ECO:0000313" key="7">
    <source>
        <dbReference type="EMBL" id="AOE22895.1"/>
    </source>
</evidence>
<dbReference type="GO" id="GO:0005506">
    <property type="term" value="F:iron ion binding"/>
    <property type="evidence" value="ECO:0007669"/>
    <property type="project" value="InterPro"/>
</dbReference>
<dbReference type="SUPFAM" id="SSF48264">
    <property type="entry name" value="Cytochrome P450"/>
    <property type="match status" value="1"/>
</dbReference>
<keyword evidence="4 5" id="KW-0408">Iron</keyword>
<dbReference type="PRINTS" id="PR00385">
    <property type="entry name" value="P450"/>
</dbReference>
<evidence type="ECO:0000256" key="3">
    <source>
        <dbReference type="ARBA" id="ARBA00023002"/>
    </source>
</evidence>